<proteinExistence type="predicted"/>
<feature type="transmembrane region" description="Helical" evidence="7">
    <location>
        <begin position="394"/>
        <end position="413"/>
    </location>
</feature>
<evidence type="ECO:0000256" key="5">
    <source>
        <dbReference type="ARBA" id="ARBA00023136"/>
    </source>
</evidence>
<evidence type="ECO:0000256" key="6">
    <source>
        <dbReference type="SAM" id="MobiDB-lite"/>
    </source>
</evidence>
<evidence type="ECO:0000256" key="1">
    <source>
        <dbReference type="ARBA" id="ARBA00004141"/>
    </source>
</evidence>
<dbReference type="Pfam" id="PF07690">
    <property type="entry name" value="MFS_1"/>
    <property type="match status" value="1"/>
</dbReference>
<keyword evidence="10" id="KW-1185">Reference proteome</keyword>
<reference evidence="9 10" key="1">
    <citation type="journal article" date="2018" name="Mol. Biol. Evol.">
        <title>Broad Genomic Sampling Reveals a Smut Pathogenic Ancestry of the Fungal Clade Ustilaginomycotina.</title>
        <authorList>
            <person name="Kijpornyongpan T."/>
            <person name="Mondo S.J."/>
            <person name="Barry K."/>
            <person name="Sandor L."/>
            <person name="Lee J."/>
            <person name="Lipzen A."/>
            <person name="Pangilinan J."/>
            <person name="LaButti K."/>
            <person name="Hainaut M."/>
            <person name="Henrissat B."/>
            <person name="Grigoriev I.V."/>
            <person name="Spatafora J.W."/>
            <person name="Aime M.C."/>
        </authorList>
    </citation>
    <scope>NUCLEOTIDE SEQUENCE [LARGE SCALE GENOMIC DNA]</scope>
    <source>
        <strain evidence="9 10">MCA 5214</strain>
    </source>
</reference>
<keyword evidence="5 7" id="KW-0472">Membrane</keyword>
<dbReference type="PROSITE" id="PS50850">
    <property type="entry name" value="MFS"/>
    <property type="match status" value="1"/>
</dbReference>
<dbReference type="InterPro" id="IPR036259">
    <property type="entry name" value="MFS_trans_sf"/>
</dbReference>
<dbReference type="AlphaFoldDB" id="A0A316UXC3"/>
<dbReference type="GO" id="GO:0005886">
    <property type="term" value="C:plasma membrane"/>
    <property type="evidence" value="ECO:0007669"/>
    <property type="project" value="TreeGrafter"/>
</dbReference>
<comment type="subcellular location">
    <subcellularLocation>
        <location evidence="1">Membrane</location>
        <topology evidence="1">Multi-pass membrane protein</topology>
    </subcellularLocation>
</comment>
<dbReference type="GO" id="GO:0022857">
    <property type="term" value="F:transmembrane transporter activity"/>
    <property type="evidence" value="ECO:0007669"/>
    <property type="project" value="InterPro"/>
</dbReference>
<protein>
    <submittedName>
        <fullName evidence="9">MFS general substrate transporter</fullName>
    </submittedName>
</protein>
<evidence type="ECO:0000256" key="2">
    <source>
        <dbReference type="ARBA" id="ARBA00022448"/>
    </source>
</evidence>
<feature type="compositionally biased region" description="Polar residues" evidence="6">
    <location>
        <begin position="32"/>
        <end position="48"/>
    </location>
</feature>
<evidence type="ECO:0000256" key="7">
    <source>
        <dbReference type="SAM" id="Phobius"/>
    </source>
</evidence>
<dbReference type="EMBL" id="KZ819663">
    <property type="protein sequence ID" value="PWN29634.1"/>
    <property type="molecule type" value="Genomic_DNA"/>
</dbReference>
<dbReference type="PANTHER" id="PTHR23502">
    <property type="entry name" value="MAJOR FACILITATOR SUPERFAMILY"/>
    <property type="match status" value="1"/>
</dbReference>
<feature type="transmembrane region" description="Helical" evidence="7">
    <location>
        <begin position="268"/>
        <end position="287"/>
    </location>
</feature>
<evidence type="ECO:0000313" key="10">
    <source>
        <dbReference type="Proteomes" id="UP000245884"/>
    </source>
</evidence>
<feature type="transmembrane region" description="Helical" evidence="7">
    <location>
        <begin position="299"/>
        <end position="321"/>
    </location>
</feature>
<keyword evidence="4 7" id="KW-1133">Transmembrane helix</keyword>
<gene>
    <name evidence="9" type="ORF">BDZ90DRAFT_230503</name>
</gene>
<dbReference type="Gene3D" id="1.20.1250.20">
    <property type="entry name" value="MFS general substrate transporter like domains"/>
    <property type="match status" value="1"/>
</dbReference>
<dbReference type="OrthoDB" id="3561359at2759"/>
<dbReference type="GeneID" id="37027315"/>
<feature type="transmembrane region" description="Helical" evidence="7">
    <location>
        <begin position="168"/>
        <end position="190"/>
    </location>
</feature>
<evidence type="ECO:0000256" key="4">
    <source>
        <dbReference type="ARBA" id="ARBA00022989"/>
    </source>
</evidence>
<dbReference type="InterPro" id="IPR011701">
    <property type="entry name" value="MFS"/>
</dbReference>
<feature type="transmembrane region" description="Helical" evidence="7">
    <location>
        <begin position="139"/>
        <end position="162"/>
    </location>
</feature>
<feature type="transmembrane region" description="Helical" evidence="7">
    <location>
        <begin position="534"/>
        <end position="556"/>
    </location>
</feature>
<keyword evidence="3 7" id="KW-0812">Transmembrane</keyword>
<feature type="domain" description="Major facilitator superfamily (MFS) profile" evidence="8">
    <location>
        <begin position="141"/>
        <end position="594"/>
    </location>
</feature>
<dbReference type="STRING" id="1569628.A0A316UXC3"/>
<dbReference type="SUPFAM" id="SSF103473">
    <property type="entry name" value="MFS general substrate transporter"/>
    <property type="match status" value="1"/>
</dbReference>
<feature type="transmembrane region" description="Helical" evidence="7">
    <location>
        <begin position="474"/>
        <end position="493"/>
    </location>
</feature>
<feature type="region of interest" description="Disordered" evidence="6">
    <location>
        <begin position="1"/>
        <end position="110"/>
    </location>
</feature>
<feature type="transmembrane region" description="Helical" evidence="7">
    <location>
        <begin position="433"/>
        <end position="454"/>
    </location>
</feature>
<sequence>MVPSEVQATPPDEYHDAAPHWQAPTPPHAMTEASTAVNTPRPSFSYFTSKPLPKASSSSSSQHHRDTEMRRGSSATALAAAEDEDEKARAQAASQGEAKHGQKHPALHASSRSPSVIVVGFEGEDDPLDPHNEPAWKKYACTLTIAVNAFLISCFASAYLFVSPDIEVAFGASHEVVIVGFVTYVVMWGPGPLLWAPLSSTIGRKPVYVGAVALWTLFNIGCARAQSIGVLIGCRLLAGFFGSGCLCNGGASSTDMYQNHARIKATTSYSFVVFLGPVFGPLIGGAVQEYAPKTADGGWRWVFYGGIAAGTLVTIAHCLVIETNHNIRLRRRVKQLQKAQEATEAGDNKAAEDGSVTAKHVRYTTEADEHGLTIQAQVFQVAGSAARMIAEEPIILFISLWQTTVMAVLYLFFEAYPVVFGEGHGFNSFQTGLTFIGVGCGMTSACIWAVTGELRLWDRRRAKKGGQAKPEMRVPQGLVGAVLTVIGLFWYGYTSYPRIHWIVPVIGSAVYGVGAISVMLSTFSYLVDTFAYRAGSAFAAVGLIRSVVTAVLPLGGTQMFENLNPRNASLILALLACVQIATPLLAIRYGEKLRMRSRFAPRVGAGKGQH</sequence>
<dbReference type="Proteomes" id="UP000245884">
    <property type="component" value="Unassembled WGS sequence"/>
</dbReference>
<dbReference type="PANTHER" id="PTHR23502:SF132">
    <property type="entry name" value="POLYAMINE TRANSPORTER 2-RELATED"/>
    <property type="match status" value="1"/>
</dbReference>
<keyword evidence="2" id="KW-0813">Transport</keyword>
<name>A0A316UXC3_9BASI</name>
<organism evidence="9 10">
    <name type="scientific">Jaminaea rosea</name>
    <dbReference type="NCBI Taxonomy" id="1569628"/>
    <lineage>
        <taxon>Eukaryota</taxon>
        <taxon>Fungi</taxon>
        <taxon>Dikarya</taxon>
        <taxon>Basidiomycota</taxon>
        <taxon>Ustilaginomycotina</taxon>
        <taxon>Exobasidiomycetes</taxon>
        <taxon>Microstromatales</taxon>
        <taxon>Microstromatales incertae sedis</taxon>
        <taxon>Jaminaea</taxon>
    </lineage>
</organism>
<dbReference type="InterPro" id="IPR020846">
    <property type="entry name" value="MFS_dom"/>
</dbReference>
<dbReference type="CDD" id="cd17323">
    <property type="entry name" value="MFS_Tpo1_MDR_like"/>
    <property type="match status" value="1"/>
</dbReference>
<feature type="transmembrane region" description="Helical" evidence="7">
    <location>
        <begin position="499"/>
        <end position="527"/>
    </location>
</feature>
<accession>A0A316UXC3</accession>
<evidence type="ECO:0000259" key="8">
    <source>
        <dbReference type="PROSITE" id="PS50850"/>
    </source>
</evidence>
<evidence type="ECO:0000313" key="9">
    <source>
        <dbReference type="EMBL" id="PWN29634.1"/>
    </source>
</evidence>
<dbReference type="RefSeq" id="XP_025364246.1">
    <property type="nucleotide sequence ID" value="XM_025505492.1"/>
</dbReference>
<feature type="transmembrane region" description="Helical" evidence="7">
    <location>
        <begin position="568"/>
        <end position="589"/>
    </location>
</feature>
<evidence type="ECO:0000256" key="3">
    <source>
        <dbReference type="ARBA" id="ARBA00022692"/>
    </source>
</evidence>